<keyword evidence="2" id="KW-1185">Reference proteome</keyword>
<accession>A0ACC3DAF4</accession>
<gene>
    <name evidence="1" type="ORF">LTS18_009059</name>
</gene>
<evidence type="ECO:0000313" key="2">
    <source>
        <dbReference type="Proteomes" id="UP001186974"/>
    </source>
</evidence>
<feature type="non-terminal residue" evidence="1">
    <location>
        <position position="136"/>
    </location>
</feature>
<comment type="caution">
    <text evidence="1">The sequence shown here is derived from an EMBL/GenBank/DDBJ whole genome shotgun (WGS) entry which is preliminary data.</text>
</comment>
<evidence type="ECO:0000313" key="1">
    <source>
        <dbReference type="EMBL" id="KAK3064224.1"/>
    </source>
</evidence>
<name>A0ACC3DAF4_9PEZI</name>
<dbReference type="Proteomes" id="UP001186974">
    <property type="component" value="Unassembled WGS sequence"/>
</dbReference>
<organism evidence="1 2">
    <name type="scientific">Coniosporium uncinatum</name>
    <dbReference type="NCBI Taxonomy" id="93489"/>
    <lineage>
        <taxon>Eukaryota</taxon>
        <taxon>Fungi</taxon>
        <taxon>Dikarya</taxon>
        <taxon>Ascomycota</taxon>
        <taxon>Pezizomycotina</taxon>
        <taxon>Dothideomycetes</taxon>
        <taxon>Dothideomycetes incertae sedis</taxon>
        <taxon>Coniosporium</taxon>
    </lineage>
</organism>
<proteinExistence type="predicted"/>
<dbReference type="EMBL" id="JAWDJW010006576">
    <property type="protein sequence ID" value="KAK3064224.1"/>
    <property type="molecule type" value="Genomic_DNA"/>
</dbReference>
<protein>
    <submittedName>
        <fullName evidence="1">Uncharacterized protein</fullName>
    </submittedName>
</protein>
<sequence length="136" mass="13888">MKLQLLTLLSLFFTYAAADIFVDIIRFVAPRQIATSDAQTAITTRTANTIVAPEPSLSGSSQTTASTSDEHTANTIVSGPTSISGSSQTTATTSDEHTANTIVSGPTTINAAAHMPTAALFGREGVMGAALVGVGM</sequence>
<reference evidence="1" key="1">
    <citation type="submission" date="2024-09" db="EMBL/GenBank/DDBJ databases">
        <title>Black Yeasts Isolated from many extreme environments.</title>
        <authorList>
            <person name="Coleine C."/>
            <person name="Stajich J.E."/>
            <person name="Selbmann L."/>
        </authorList>
    </citation>
    <scope>NUCLEOTIDE SEQUENCE</scope>
    <source>
        <strain evidence="1">CCFEE 5737</strain>
    </source>
</reference>